<evidence type="ECO:0000256" key="1">
    <source>
        <dbReference type="SAM" id="Phobius"/>
    </source>
</evidence>
<name>A0A1I0Q2C0_9RHOB</name>
<keyword evidence="3" id="KW-0269">Exonuclease</keyword>
<proteinExistence type="predicted"/>
<dbReference type="InterPro" id="IPR036691">
    <property type="entry name" value="Endo/exonu/phosph_ase_sf"/>
</dbReference>
<protein>
    <submittedName>
        <fullName evidence="3">Uncharacterized conserved protein YafD, endonuclease/exonuclease/phosphatase (EEP) superfamily</fullName>
    </submittedName>
</protein>
<dbReference type="STRING" id="1173584.SAMN05444851_2153"/>
<feature type="transmembrane region" description="Helical" evidence="1">
    <location>
        <begin position="32"/>
        <end position="51"/>
    </location>
</feature>
<keyword evidence="3" id="KW-0255">Endonuclease</keyword>
<evidence type="ECO:0000313" key="4">
    <source>
        <dbReference type="Proteomes" id="UP000199650"/>
    </source>
</evidence>
<gene>
    <name evidence="3" type="ORF">SAMN05444851_2153</name>
</gene>
<keyword evidence="3" id="KW-0378">Hydrolase</keyword>
<keyword evidence="1" id="KW-0472">Membrane</keyword>
<dbReference type="AlphaFoldDB" id="A0A1I0Q2C0"/>
<dbReference type="Gene3D" id="3.60.10.10">
    <property type="entry name" value="Endonuclease/exonuclease/phosphatase"/>
    <property type="match status" value="1"/>
</dbReference>
<dbReference type="RefSeq" id="WP_091430515.1">
    <property type="nucleotide sequence ID" value="NZ_FOJB01000001.1"/>
</dbReference>
<dbReference type="OrthoDB" id="3808618at2"/>
<dbReference type="Pfam" id="PF03372">
    <property type="entry name" value="Exo_endo_phos"/>
    <property type="match status" value="1"/>
</dbReference>
<dbReference type="EMBL" id="FOJB01000001">
    <property type="protein sequence ID" value="SEW21007.1"/>
    <property type="molecule type" value="Genomic_DNA"/>
</dbReference>
<feature type="domain" description="Endonuclease/exonuclease/phosphatase" evidence="2">
    <location>
        <begin position="105"/>
        <end position="289"/>
    </location>
</feature>
<keyword evidence="4" id="KW-1185">Reference proteome</keyword>
<reference evidence="3 4" key="1">
    <citation type="submission" date="2016-10" db="EMBL/GenBank/DDBJ databases">
        <authorList>
            <person name="de Groot N.N."/>
        </authorList>
    </citation>
    <scope>NUCLEOTIDE SEQUENCE [LARGE SCALE GENOMIC DNA]</scope>
    <source>
        <strain evidence="3 4">DSM 29439</strain>
    </source>
</reference>
<keyword evidence="1" id="KW-1133">Transmembrane helix</keyword>
<dbReference type="InterPro" id="IPR005135">
    <property type="entry name" value="Endo/exonuclease/phosphatase"/>
</dbReference>
<evidence type="ECO:0000259" key="2">
    <source>
        <dbReference type="Pfam" id="PF03372"/>
    </source>
</evidence>
<keyword evidence="3" id="KW-0540">Nuclease</keyword>
<feature type="transmembrane region" description="Helical" evidence="1">
    <location>
        <begin position="58"/>
        <end position="76"/>
    </location>
</feature>
<dbReference type="SUPFAM" id="SSF56219">
    <property type="entry name" value="DNase I-like"/>
    <property type="match status" value="1"/>
</dbReference>
<accession>A0A1I0Q2C0</accession>
<sequence length="302" mass="32538">MIKRGLRNLLLLALIALGAGYLGQYHPAGDSLAVFRPQIALVILLLAILLWIARARKWAALGIAAAGVAFGPIFWMSGALSASGGTGFSLYQKNMRFRVEDPGLLSADILARRPDFVTLQEVSGANMAVFDPLDATYQARQFCPFATVGGVAVASRWPMVPGSGFCAEADGLAAMKVTTPKGPVWVVSIHLHWPWPKSQPAHIARLSPILERLGSDETGAPLVIGGDFNMVPWSFAMSRLTKISNTERIGPPHVTLTKMKGWMRVPIDHVLISGGDGSVQRIDRLGSDHFGLFARFALPFGT</sequence>
<dbReference type="GO" id="GO:0004527">
    <property type="term" value="F:exonuclease activity"/>
    <property type="evidence" value="ECO:0007669"/>
    <property type="project" value="UniProtKB-KW"/>
</dbReference>
<keyword evidence="1" id="KW-0812">Transmembrane</keyword>
<evidence type="ECO:0000313" key="3">
    <source>
        <dbReference type="EMBL" id="SEW21007.1"/>
    </source>
</evidence>
<dbReference type="GO" id="GO:0004519">
    <property type="term" value="F:endonuclease activity"/>
    <property type="evidence" value="ECO:0007669"/>
    <property type="project" value="UniProtKB-KW"/>
</dbReference>
<organism evidence="3 4">
    <name type="scientific">Aliiroseovarius sediminilitoris</name>
    <dbReference type="NCBI Taxonomy" id="1173584"/>
    <lineage>
        <taxon>Bacteria</taxon>
        <taxon>Pseudomonadati</taxon>
        <taxon>Pseudomonadota</taxon>
        <taxon>Alphaproteobacteria</taxon>
        <taxon>Rhodobacterales</taxon>
        <taxon>Paracoccaceae</taxon>
        <taxon>Aliiroseovarius</taxon>
    </lineage>
</organism>
<dbReference type="Proteomes" id="UP000199650">
    <property type="component" value="Unassembled WGS sequence"/>
</dbReference>